<dbReference type="Pfam" id="PF00550">
    <property type="entry name" value="PP-binding"/>
    <property type="match status" value="1"/>
</dbReference>
<evidence type="ECO:0000313" key="4">
    <source>
        <dbReference type="EMBL" id="BAV56000.1"/>
    </source>
</evidence>
<organism evidence="4">
    <name type="scientific">Actinomadura fulva subsp. indica</name>
    <dbReference type="NCBI Taxonomy" id="1752060"/>
    <lineage>
        <taxon>Bacteria</taxon>
        <taxon>Bacillati</taxon>
        <taxon>Actinomycetota</taxon>
        <taxon>Actinomycetes</taxon>
        <taxon>Streptosporangiales</taxon>
        <taxon>Thermomonosporaceae</taxon>
        <taxon>Actinomadura</taxon>
    </lineage>
</organism>
<evidence type="ECO:0000256" key="1">
    <source>
        <dbReference type="ARBA" id="ARBA00022450"/>
    </source>
</evidence>
<proteinExistence type="predicted"/>
<keyword evidence="1" id="KW-0596">Phosphopantetheine</keyword>
<dbReference type="SUPFAM" id="SSF47336">
    <property type="entry name" value="ACP-like"/>
    <property type="match status" value="1"/>
</dbReference>
<dbReference type="InterPro" id="IPR009081">
    <property type="entry name" value="PP-bd_ACP"/>
</dbReference>
<dbReference type="EMBL" id="LC095592">
    <property type="protein sequence ID" value="BAV56000.1"/>
    <property type="molecule type" value="Genomic_DNA"/>
</dbReference>
<feature type="domain" description="Carrier" evidence="3">
    <location>
        <begin position="1"/>
        <end position="78"/>
    </location>
</feature>
<dbReference type="AlphaFoldDB" id="A0A1B4Z9A9"/>
<gene>
    <name evidence="4" type="primary">flvL</name>
</gene>
<evidence type="ECO:0000259" key="3">
    <source>
        <dbReference type="PROSITE" id="PS50075"/>
    </source>
</evidence>
<accession>A0A1B4Z9A9</accession>
<reference evidence="4" key="1">
    <citation type="journal article" date="2016" name="Biosci. Biotechnol. Biochem.">
        <title>Identification of the Fluvirucin B2 (Sch 38518) Biosynthetic Gene Cluster from Actinomadura fulva subsp. indica ATCC 53714: substrate Specificity of the ?-Amino Acid Selective Adenylating Enzyme FlvN.</title>
        <authorList>
            <person name="Miyanaga A."/>
            <person name="Hayakawa Y."/>
            <person name="Numakura M."/>
            <person name="Hashimoto J."/>
            <person name="Teruya K."/>
            <person name="Hirano T."/>
            <person name="Shin-ya K."/>
            <person name="Kudo F."/>
            <person name="Eguchi T."/>
        </authorList>
    </citation>
    <scope>NUCLEOTIDE SEQUENCE</scope>
    <source>
        <strain evidence="4">ATCC 53714</strain>
    </source>
</reference>
<protein>
    <submittedName>
        <fullName evidence="4">Acyl carrier protein</fullName>
    </submittedName>
</protein>
<dbReference type="Gene3D" id="1.10.1200.10">
    <property type="entry name" value="ACP-like"/>
    <property type="match status" value="1"/>
</dbReference>
<dbReference type="PROSITE" id="PS00012">
    <property type="entry name" value="PHOSPHOPANTETHEINE"/>
    <property type="match status" value="1"/>
</dbReference>
<keyword evidence="2" id="KW-0597">Phosphoprotein</keyword>
<evidence type="ECO:0000256" key="2">
    <source>
        <dbReference type="ARBA" id="ARBA00022553"/>
    </source>
</evidence>
<sequence>MWDNRFEEILRRHLHFLPDDEKLQEDINLMDFGLDSLGIVQLLAALEDAYGVHFRDEALTLETFQTPAVLWKTLARISETDG</sequence>
<dbReference type="InterPro" id="IPR036736">
    <property type="entry name" value="ACP-like_sf"/>
</dbReference>
<dbReference type="InterPro" id="IPR006162">
    <property type="entry name" value="Ppantetheine_attach_site"/>
</dbReference>
<name>A0A1B4Z9A9_9ACTN</name>
<dbReference type="PROSITE" id="PS50075">
    <property type="entry name" value="CARRIER"/>
    <property type="match status" value="1"/>
</dbReference>